<organism evidence="4 5">
    <name type="scientific">Halarchaeum nitratireducens</name>
    <dbReference type="NCBI Taxonomy" id="489913"/>
    <lineage>
        <taxon>Archaea</taxon>
        <taxon>Methanobacteriati</taxon>
        <taxon>Methanobacteriota</taxon>
        <taxon>Stenosarchaea group</taxon>
        <taxon>Halobacteria</taxon>
        <taxon>Halobacteriales</taxon>
        <taxon>Halobacteriaceae</taxon>
    </lineage>
</organism>
<evidence type="ECO:0000259" key="3">
    <source>
        <dbReference type="Pfam" id="PF04967"/>
    </source>
</evidence>
<dbReference type="RefSeq" id="WP_188879008.1">
    <property type="nucleotide sequence ID" value="NZ_BMOQ01000006.1"/>
</dbReference>
<dbReference type="SUPFAM" id="SSF88659">
    <property type="entry name" value="Sigma3 and sigma4 domains of RNA polymerase sigma factors"/>
    <property type="match status" value="1"/>
</dbReference>
<dbReference type="PANTHER" id="PTHR34236:SF1">
    <property type="entry name" value="DIMETHYL SULFOXIDE REDUCTASE TRANSCRIPTIONAL ACTIVATOR"/>
    <property type="match status" value="1"/>
</dbReference>
<name>A0A830GD61_9EURY</name>
<feature type="domain" description="HTH bat-type" evidence="3">
    <location>
        <begin position="156"/>
        <end position="207"/>
    </location>
</feature>
<evidence type="ECO:0000313" key="5">
    <source>
        <dbReference type="Proteomes" id="UP000608850"/>
    </source>
</evidence>
<dbReference type="PANTHER" id="PTHR34236">
    <property type="entry name" value="DIMETHYL SULFOXIDE REDUCTASE TRANSCRIPTIONAL ACTIVATOR"/>
    <property type="match status" value="1"/>
</dbReference>
<evidence type="ECO:0000256" key="1">
    <source>
        <dbReference type="ARBA" id="ARBA00023015"/>
    </source>
</evidence>
<dbReference type="Proteomes" id="UP000608850">
    <property type="component" value="Unassembled WGS sequence"/>
</dbReference>
<gene>
    <name evidence="4" type="ORF">GCM10009021_22010</name>
</gene>
<dbReference type="Pfam" id="PF04967">
    <property type="entry name" value="HTH_10"/>
    <property type="match status" value="1"/>
</dbReference>
<dbReference type="AlphaFoldDB" id="A0A830GD61"/>
<keyword evidence="1" id="KW-0805">Transcription regulation</keyword>
<evidence type="ECO:0000313" key="4">
    <source>
        <dbReference type="EMBL" id="GGN20499.1"/>
    </source>
</evidence>
<evidence type="ECO:0000256" key="2">
    <source>
        <dbReference type="ARBA" id="ARBA00023163"/>
    </source>
</evidence>
<dbReference type="OrthoDB" id="156233at2157"/>
<dbReference type="InterPro" id="IPR013324">
    <property type="entry name" value="RNA_pol_sigma_r3/r4-like"/>
</dbReference>
<keyword evidence="5" id="KW-1185">Reference proteome</keyword>
<sequence length="214" mass="23698">MSLVTVADIRHDDLALTPTIESHASDELKVVSQSATDPETGQFFFLVKGINGDFEEALDADHTVSEWTRIAEEKNTRIYRIGHTDDTILLSPMVTSLGGLMLEAKGSERGWTVRLLLTGRESLSGLWEYCESEGIDFTLKRTFRQDGWEHGEPSTLTDAQRDALVTAYDEGYFEEPREASLADLAAVLDISSTAVSGRIRRGTAQLVESTLLEE</sequence>
<protein>
    <recommendedName>
        <fullName evidence="3">HTH bat-type domain-containing protein</fullName>
    </recommendedName>
</protein>
<dbReference type="EMBL" id="BMOQ01000006">
    <property type="protein sequence ID" value="GGN20499.1"/>
    <property type="molecule type" value="Genomic_DNA"/>
</dbReference>
<proteinExistence type="predicted"/>
<accession>A0A830GD61</accession>
<comment type="caution">
    <text evidence="4">The sequence shown here is derived from an EMBL/GenBank/DDBJ whole genome shotgun (WGS) entry which is preliminary data.</text>
</comment>
<dbReference type="InterPro" id="IPR007050">
    <property type="entry name" value="HTH_bacterioopsin"/>
</dbReference>
<keyword evidence="2" id="KW-0804">Transcription</keyword>
<reference evidence="4 5" key="1">
    <citation type="journal article" date="2019" name="Int. J. Syst. Evol. Microbiol.">
        <title>The Global Catalogue of Microorganisms (GCM) 10K type strain sequencing project: providing services to taxonomists for standard genome sequencing and annotation.</title>
        <authorList>
            <consortium name="The Broad Institute Genomics Platform"/>
            <consortium name="The Broad Institute Genome Sequencing Center for Infectious Disease"/>
            <person name="Wu L."/>
            <person name="Ma J."/>
        </authorList>
    </citation>
    <scope>NUCLEOTIDE SEQUENCE [LARGE SCALE GENOMIC DNA]</scope>
    <source>
        <strain evidence="4 5">JCM 16331</strain>
    </source>
</reference>